<gene>
    <name evidence="6" type="ORF">A2660_00475</name>
</gene>
<protein>
    <recommendedName>
        <fullName evidence="8">Penicillin-binding protein transpeptidase domain-containing protein</fullName>
    </recommendedName>
</protein>
<organism evidence="6 7">
    <name type="scientific">Candidatus Doudnabacteria bacterium RIFCSPHIGHO2_01_FULL_45_18</name>
    <dbReference type="NCBI Taxonomy" id="1817823"/>
    <lineage>
        <taxon>Bacteria</taxon>
        <taxon>Candidatus Doudnaibacteriota</taxon>
    </lineage>
</organism>
<dbReference type="PANTHER" id="PTHR30627">
    <property type="entry name" value="PEPTIDOGLYCAN D,D-TRANSPEPTIDASE"/>
    <property type="match status" value="1"/>
</dbReference>
<dbReference type="InterPro" id="IPR001460">
    <property type="entry name" value="PCN-bd_Tpept"/>
</dbReference>
<dbReference type="Gene3D" id="3.30.450.330">
    <property type="match status" value="1"/>
</dbReference>
<dbReference type="InterPro" id="IPR036138">
    <property type="entry name" value="PBP_dimer_sf"/>
</dbReference>
<comment type="subcellular location">
    <subcellularLocation>
        <location evidence="1">Membrane</location>
    </subcellularLocation>
</comment>
<comment type="caution">
    <text evidence="6">The sequence shown here is derived from an EMBL/GenBank/DDBJ whole genome shotgun (WGS) entry which is preliminary data.</text>
</comment>
<evidence type="ECO:0000256" key="2">
    <source>
        <dbReference type="ARBA" id="ARBA00023136"/>
    </source>
</evidence>
<dbReference type="GO" id="GO:0071555">
    <property type="term" value="P:cell wall organization"/>
    <property type="evidence" value="ECO:0007669"/>
    <property type="project" value="TreeGrafter"/>
</dbReference>
<name>A0A1F5NQF5_9BACT</name>
<accession>A0A1F5NQF5</accession>
<dbReference type="GO" id="GO:0008658">
    <property type="term" value="F:penicillin binding"/>
    <property type="evidence" value="ECO:0007669"/>
    <property type="project" value="InterPro"/>
</dbReference>
<dbReference type="Gene3D" id="1.10.150.770">
    <property type="match status" value="1"/>
</dbReference>
<dbReference type="Gene3D" id="3.90.1310.10">
    <property type="entry name" value="Penicillin-binding protein 2a (Domain 2)"/>
    <property type="match status" value="1"/>
</dbReference>
<dbReference type="PANTHER" id="PTHR30627:SF1">
    <property type="entry name" value="PEPTIDOGLYCAN D,D-TRANSPEPTIDASE FTSI"/>
    <property type="match status" value="1"/>
</dbReference>
<keyword evidence="3" id="KW-1133">Transmembrane helix</keyword>
<feature type="domain" description="Penicillin-binding protein dimerisation" evidence="5">
    <location>
        <begin position="63"/>
        <end position="216"/>
    </location>
</feature>
<evidence type="ECO:0008006" key="8">
    <source>
        <dbReference type="Google" id="ProtNLM"/>
    </source>
</evidence>
<keyword evidence="2 3" id="KW-0472">Membrane</keyword>
<dbReference type="Pfam" id="PF00905">
    <property type="entry name" value="Transpeptidase"/>
    <property type="match status" value="1"/>
</dbReference>
<dbReference type="SUPFAM" id="SSF56601">
    <property type="entry name" value="beta-lactamase/transpeptidase-like"/>
    <property type="match status" value="1"/>
</dbReference>
<reference evidence="6 7" key="1">
    <citation type="journal article" date="2016" name="Nat. Commun.">
        <title>Thousands of microbial genomes shed light on interconnected biogeochemical processes in an aquifer system.</title>
        <authorList>
            <person name="Anantharaman K."/>
            <person name="Brown C.T."/>
            <person name="Hug L.A."/>
            <person name="Sharon I."/>
            <person name="Castelle C.J."/>
            <person name="Probst A.J."/>
            <person name="Thomas B.C."/>
            <person name="Singh A."/>
            <person name="Wilkins M.J."/>
            <person name="Karaoz U."/>
            <person name="Brodie E.L."/>
            <person name="Williams K.H."/>
            <person name="Hubbard S.S."/>
            <person name="Banfield J.F."/>
        </authorList>
    </citation>
    <scope>NUCLEOTIDE SEQUENCE [LARGE SCALE GENOMIC DNA]</scope>
</reference>
<dbReference type="InterPro" id="IPR005311">
    <property type="entry name" value="PBP_dimer"/>
</dbReference>
<dbReference type="InterPro" id="IPR050515">
    <property type="entry name" value="Beta-lactam/transpept"/>
</dbReference>
<keyword evidence="3" id="KW-0812">Transmembrane</keyword>
<evidence type="ECO:0000259" key="4">
    <source>
        <dbReference type="Pfam" id="PF00905"/>
    </source>
</evidence>
<dbReference type="Proteomes" id="UP000176233">
    <property type="component" value="Unassembled WGS sequence"/>
</dbReference>
<dbReference type="SUPFAM" id="SSF56519">
    <property type="entry name" value="Penicillin binding protein dimerisation domain"/>
    <property type="match status" value="1"/>
</dbReference>
<evidence type="ECO:0000313" key="7">
    <source>
        <dbReference type="Proteomes" id="UP000176233"/>
    </source>
</evidence>
<evidence type="ECO:0000256" key="1">
    <source>
        <dbReference type="ARBA" id="ARBA00004370"/>
    </source>
</evidence>
<dbReference type="Pfam" id="PF03717">
    <property type="entry name" value="PBP_dimer"/>
    <property type="match status" value="1"/>
</dbReference>
<evidence type="ECO:0000313" key="6">
    <source>
        <dbReference type="EMBL" id="OGE79916.1"/>
    </source>
</evidence>
<dbReference type="InterPro" id="IPR012338">
    <property type="entry name" value="Beta-lactam/transpept-like"/>
</dbReference>
<evidence type="ECO:0000256" key="3">
    <source>
        <dbReference type="SAM" id="Phobius"/>
    </source>
</evidence>
<evidence type="ECO:0000259" key="5">
    <source>
        <dbReference type="Pfam" id="PF03717"/>
    </source>
</evidence>
<sequence>MIRVPSELSETKLNSYNLRIFLLMLIFAIAMGLIAIRLFNLQILNHSYYASLAASQHNTEATISSKRGEIYFSSLGSGSPILVATNVSKNMVFAVPKEITDKSQTATKLASLLDMSQADVLAKIEGNGSFVVLKKQVEDDVSSKLAALKLKGIHLEAQDIRFYPEKDLASQVIGFLGFQGDNRVGQYGVEGRYEENLSGRQGIFNADTDPLGRWIPTATRNFLPAQDGDDLYLTIDSVIQFKVQDVLKNSVAKHGADSGSVVVINPKTGAVLAMASEPSFDLNNYGKVEDQSVYTNKVLAADYEPGSVFKAFTMAAALNEGKVTPQTTYMDEGLVQVDDKQIKNSDPKPLGEQTMIQVLNASLNTGAVFAQQQIGNDKFREYVERFGFGRPVEFDLAGQTAGDIDNLDRKGSVFFATAAFGQGITISPLQLAQGYSALANSGKMVTPYIVSQIVHPDGSVTKTDQRDPRQVIDSKTAVEISAMLVDVVENGHGKNAAVKGYYIAGKTGTAQVAAKFKSGYDPDTNIGTFVGYGPVDDPQFLMVVRIDNPKDVKFAESTAAPTFGEIASFILNYLQIPPSRQ</sequence>
<dbReference type="GO" id="GO:0005886">
    <property type="term" value="C:plasma membrane"/>
    <property type="evidence" value="ECO:0007669"/>
    <property type="project" value="TreeGrafter"/>
</dbReference>
<proteinExistence type="predicted"/>
<feature type="domain" description="Penicillin-binding protein transpeptidase" evidence="4">
    <location>
        <begin position="259"/>
        <end position="566"/>
    </location>
</feature>
<dbReference type="Gene3D" id="3.40.710.10">
    <property type="entry name" value="DD-peptidase/beta-lactamase superfamily"/>
    <property type="match status" value="1"/>
</dbReference>
<dbReference type="AlphaFoldDB" id="A0A1F5NQF5"/>
<dbReference type="EMBL" id="MFEJ01000024">
    <property type="protein sequence ID" value="OGE79916.1"/>
    <property type="molecule type" value="Genomic_DNA"/>
</dbReference>
<feature type="transmembrane region" description="Helical" evidence="3">
    <location>
        <begin position="20"/>
        <end position="39"/>
    </location>
</feature>